<proteinExistence type="predicted"/>
<reference evidence="1 2" key="1">
    <citation type="submission" date="2018-09" db="EMBL/GenBank/DDBJ databases">
        <title>Genome sequencing of strain 1JSPR-7.</title>
        <authorList>
            <person name="Heo J."/>
            <person name="Kim S.-J."/>
            <person name="Kwon S.-W."/>
        </authorList>
    </citation>
    <scope>NUCLEOTIDE SEQUENCE [LARGE SCALE GENOMIC DNA]</scope>
    <source>
        <strain evidence="1 2">1JSPR-7</strain>
    </source>
</reference>
<protein>
    <submittedName>
        <fullName evidence="1">Uncharacterized protein</fullName>
    </submittedName>
</protein>
<gene>
    <name evidence="1" type="ORF">D7I46_09435</name>
</gene>
<sequence length="105" mass="12741">MVYQKKNWLNLRRDERENIGRSLRNRGLFRGMTDLLEKPRADGTKLSVLSVWYIHDTNSVMVTYRFNWGGEEEIQKRTYCKMCWEMFIHDSFEIPVDDFKQMLVK</sequence>
<evidence type="ECO:0000313" key="2">
    <source>
        <dbReference type="Proteomes" id="UP000269374"/>
    </source>
</evidence>
<name>A0A387BIX6_9LACT</name>
<dbReference type="AlphaFoldDB" id="A0A387BIX6"/>
<dbReference type="EMBL" id="CP032627">
    <property type="protein sequence ID" value="AYG01299.1"/>
    <property type="molecule type" value="Genomic_DNA"/>
</dbReference>
<organism evidence="1 2">
    <name type="scientific">Lactococcus allomyrinae</name>
    <dbReference type="NCBI Taxonomy" id="2419773"/>
    <lineage>
        <taxon>Bacteria</taxon>
        <taxon>Bacillati</taxon>
        <taxon>Bacillota</taxon>
        <taxon>Bacilli</taxon>
        <taxon>Lactobacillales</taxon>
        <taxon>Streptococcaceae</taxon>
        <taxon>Lactococcus</taxon>
    </lineage>
</organism>
<dbReference type="Proteomes" id="UP000269374">
    <property type="component" value="Chromosome"/>
</dbReference>
<keyword evidence="2" id="KW-1185">Reference proteome</keyword>
<accession>A0A387BIX6</accession>
<dbReference type="KEGG" id="lact:D7I46_09435"/>
<evidence type="ECO:0000313" key="1">
    <source>
        <dbReference type="EMBL" id="AYG01299.1"/>
    </source>
</evidence>